<protein>
    <recommendedName>
        <fullName evidence="1">ATP-grasp domain-containing protein</fullName>
    </recommendedName>
</protein>
<dbReference type="RefSeq" id="WP_029601325.1">
    <property type="nucleotide sequence ID" value="NZ_CP025958.1"/>
</dbReference>
<organism evidence="2 3">
    <name type="scientific">Gemmata obscuriglobus</name>
    <dbReference type="NCBI Taxonomy" id="114"/>
    <lineage>
        <taxon>Bacteria</taxon>
        <taxon>Pseudomonadati</taxon>
        <taxon>Planctomycetota</taxon>
        <taxon>Planctomycetia</taxon>
        <taxon>Gemmatales</taxon>
        <taxon>Gemmataceae</taxon>
        <taxon>Gemmata</taxon>
    </lineage>
</organism>
<dbReference type="Pfam" id="PF14243">
    <property type="entry name" value="R2K_3"/>
    <property type="match status" value="1"/>
</dbReference>
<dbReference type="EMBL" id="CP025958">
    <property type="protein sequence ID" value="AWM36529.1"/>
    <property type="molecule type" value="Genomic_DNA"/>
</dbReference>
<dbReference type="Proteomes" id="UP000245802">
    <property type="component" value="Chromosome"/>
</dbReference>
<gene>
    <name evidence="2" type="ORF">C1280_05495</name>
</gene>
<name>A0A2Z3GQE9_9BACT</name>
<dbReference type="KEGG" id="gog:C1280_05495"/>
<reference evidence="2 3" key="1">
    <citation type="submission" date="2018-01" db="EMBL/GenBank/DDBJ databases">
        <title>G. obscuriglobus.</title>
        <authorList>
            <person name="Franke J."/>
            <person name="Blomberg W."/>
            <person name="Selmecki A."/>
        </authorList>
    </citation>
    <scope>NUCLEOTIDE SEQUENCE [LARGE SCALE GENOMIC DNA]</scope>
    <source>
        <strain evidence="2 3">DSM 5831</strain>
    </source>
</reference>
<evidence type="ECO:0000313" key="3">
    <source>
        <dbReference type="Proteomes" id="UP000245802"/>
    </source>
</evidence>
<dbReference type="InterPro" id="IPR025643">
    <property type="entry name" value="R2K_3"/>
</dbReference>
<evidence type="ECO:0000313" key="2">
    <source>
        <dbReference type="EMBL" id="AWM36529.1"/>
    </source>
</evidence>
<dbReference type="AlphaFoldDB" id="A0A2Z3GQE9"/>
<sequence>MHFLFPTDPRGRNVPEDLFEEQAVALAAAGFASSLLSDGVLRNGRGLEGVPPAATVVYRGWMLNAAEYGRLAGAIESAGGVPLTPPREYLLAHHLPNWYPLIPDLTPETRVYPADADWVRELGALGWDGFFVKDYVKSLKTSVGSLVRDPARIDRVVAEMKAYRGEIEGGICVRRVEDFVAGTERRYFVIRGRPYTADPSEPIPDAVRTCAERIPSPFFSVDVVQRSDGVSRVVEVGDGQVSDLVGWSAERFAGVWQEAR</sequence>
<keyword evidence="3" id="KW-1185">Reference proteome</keyword>
<feature type="domain" description="ATP-grasp" evidence="1">
    <location>
        <begin position="125"/>
        <end position="248"/>
    </location>
</feature>
<accession>A0A2Z3GQE9</accession>
<evidence type="ECO:0000259" key="1">
    <source>
        <dbReference type="Pfam" id="PF14243"/>
    </source>
</evidence>
<proteinExistence type="predicted"/>
<dbReference type="OrthoDB" id="5355744at2"/>